<dbReference type="OrthoDB" id="8955870at2759"/>
<evidence type="ECO:0000313" key="2">
    <source>
        <dbReference type="Proteomes" id="UP000265040"/>
    </source>
</evidence>
<dbReference type="Gene3D" id="2.60.40.10">
    <property type="entry name" value="Immunoglobulins"/>
    <property type="match status" value="1"/>
</dbReference>
<sequence length="138" mass="16108">SSIIIPQVHKITILQVLSQKQNQFYRDKTEMKRNLLETGDLSLNLKNPKVRDTGRYVCRVYNREENIYLLLRKKTVLLQVKGQLCLSLYPSLSLTIKQQTSGTEWKNKNERKVSESLKHDKNSNLTLICAQQFHSLSF</sequence>
<proteinExistence type="predicted"/>
<keyword evidence="2" id="KW-1185">Reference proteome</keyword>
<dbReference type="InterPro" id="IPR036179">
    <property type="entry name" value="Ig-like_dom_sf"/>
</dbReference>
<reference evidence="1" key="1">
    <citation type="submission" date="2021-04" db="EMBL/GenBank/DDBJ databases">
        <authorList>
            <consortium name="Wellcome Sanger Institute Data Sharing"/>
        </authorList>
    </citation>
    <scope>NUCLEOTIDE SEQUENCE [LARGE SCALE GENOMIC DNA]</scope>
</reference>
<dbReference type="SUPFAM" id="SSF48726">
    <property type="entry name" value="Immunoglobulin"/>
    <property type="match status" value="1"/>
</dbReference>
<dbReference type="Ensembl" id="ENSATET00000066449.1">
    <property type="protein sequence ID" value="ENSATEP00000050240.1"/>
    <property type="gene ID" value="ENSATEG00000027163.1"/>
</dbReference>
<accession>A0A7N6AMT2</accession>
<protein>
    <recommendedName>
        <fullName evidence="3">Immunoglobulin V-set domain-containing protein</fullName>
    </recommendedName>
</protein>
<evidence type="ECO:0000313" key="1">
    <source>
        <dbReference type="Ensembl" id="ENSATEP00000050240.1"/>
    </source>
</evidence>
<reference evidence="1" key="2">
    <citation type="submission" date="2025-08" db="UniProtKB">
        <authorList>
            <consortium name="Ensembl"/>
        </authorList>
    </citation>
    <scope>IDENTIFICATION</scope>
</reference>
<dbReference type="InterPro" id="IPR013783">
    <property type="entry name" value="Ig-like_fold"/>
</dbReference>
<reference evidence="1" key="3">
    <citation type="submission" date="2025-09" db="UniProtKB">
        <authorList>
            <consortium name="Ensembl"/>
        </authorList>
    </citation>
    <scope>IDENTIFICATION</scope>
</reference>
<dbReference type="InParanoid" id="A0A7N6AMT2"/>
<dbReference type="AlphaFoldDB" id="A0A7N6AMT2"/>
<evidence type="ECO:0008006" key="3">
    <source>
        <dbReference type="Google" id="ProtNLM"/>
    </source>
</evidence>
<name>A0A7N6AMT2_ANATE</name>
<organism evidence="1 2">
    <name type="scientific">Anabas testudineus</name>
    <name type="common">Climbing perch</name>
    <name type="synonym">Anthias testudineus</name>
    <dbReference type="NCBI Taxonomy" id="64144"/>
    <lineage>
        <taxon>Eukaryota</taxon>
        <taxon>Metazoa</taxon>
        <taxon>Chordata</taxon>
        <taxon>Craniata</taxon>
        <taxon>Vertebrata</taxon>
        <taxon>Euteleostomi</taxon>
        <taxon>Actinopterygii</taxon>
        <taxon>Neopterygii</taxon>
        <taxon>Teleostei</taxon>
        <taxon>Neoteleostei</taxon>
        <taxon>Acanthomorphata</taxon>
        <taxon>Anabantaria</taxon>
        <taxon>Anabantiformes</taxon>
        <taxon>Anabantoidei</taxon>
        <taxon>Anabantidae</taxon>
        <taxon>Anabas</taxon>
    </lineage>
</organism>
<dbReference type="Proteomes" id="UP000265040">
    <property type="component" value="Chromosome 18"/>
</dbReference>